<gene>
    <name evidence="7" type="ORF">BWD09_00680</name>
</gene>
<keyword evidence="4" id="KW-0694">RNA-binding</keyword>
<dbReference type="Pfam" id="PF03750">
    <property type="entry name" value="Csm2_III-A"/>
    <property type="match status" value="1"/>
</dbReference>
<dbReference type="EMBL" id="MTBO01000001">
    <property type="protein sequence ID" value="OSI18808.1"/>
    <property type="molecule type" value="Genomic_DNA"/>
</dbReference>
<evidence type="ECO:0000313" key="8">
    <source>
        <dbReference type="Proteomes" id="UP000193118"/>
    </source>
</evidence>
<dbReference type="OrthoDB" id="9803002at2"/>
<evidence type="ECO:0000256" key="5">
    <source>
        <dbReference type="ARBA" id="ARBA00023118"/>
    </source>
</evidence>
<keyword evidence="5" id="KW-0051">Antiviral defense</keyword>
<dbReference type="InterPro" id="IPR010149">
    <property type="entry name" value="CRISPR-assoc_prot_Csm2_III-A"/>
</dbReference>
<dbReference type="GO" id="GO:0051607">
    <property type="term" value="P:defense response to virus"/>
    <property type="evidence" value="ECO:0007669"/>
    <property type="project" value="UniProtKB-KW"/>
</dbReference>
<evidence type="ECO:0000256" key="4">
    <source>
        <dbReference type="ARBA" id="ARBA00022884"/>
    </source>
</evidence>
<dbReference type="NCBIfam" id="TIGR01870">
    <property type="entry name" value="cas_TM1810_Csm2"/>
    <property type="match status" value="1"/>
</dbReference>
<reference evidence="8" key="1">
    <citation type="submission" date="2017-01" db="EMBL/GenBank/DDBJ databases">
        <authorList>
            <person name="Wolfgang W.J."/>
            <person name="Cole J."/>
            <person name="Wroblewski D."/>
            <person name="Mcginnis J."/>
            <person name="Musser K.A."/>
        </authorList>
    </citation>
    <scope>NUCLEOTIDE SEQUENCE [LARGE SCALE GENOMIC DNA]</scope>
    <source>
        <strain evidence="8">DSM 19151</strain>
    </source>
</reference>
<evidence type="ECO:0000256" key="6">
    <source>
        <dbReference type="ARBA" id="ARBA00031723"/>
    </source>
</evidence>
<dbReference type="GO" id="GO:0003723">
    <property type="term" value="F:RNA binding"/>
    <property type="evidence" value="ECO:0007669"/>
    <property type="project" value="UniProtKB-KW"/>
</dbReference>
<evidence type="ECO:0000313" key="7">
    <source>
        <dbReference type="EMBL" id="OSI18808.1"/>
    </source>
</evidence>
<organism evidence="7 8">
    <name type="scientific">Neisseria dentiae</name>
    <dbReference type="NCBI Taxonomy" id="194197"/>
    <lineage>
        <taxon>Bacteria</taxon>
        <taxon>Pseudomonadati</taxon>
        <taxon>Pseudomonadota</taxon>
        <taxon>Betaproteobacteria</taxon>
        <taxon>Neisseriales</taxon>
        <taxon>Neisseriaceae</taxon>
        <taxon>Neisseria</taxon>
    </lineage>
</organism>
<comment type="caution">
    <text evidence="7">The sequence shown here is derived from an EMBL/GenBank/DDBJ whole genome shotgun (WGS) entry which is preliminary data.</text>
</comment>
<comment type="similarity">
    <text evidence="2">Belongs to the CRISPR-associated Csm2 family.</text>
</comment>
<comment type="function">
    <text evidence="1">This subunit may be involved in monitoring complementarity of crRNA and target RNA.</text>
</comment>
<evidence type="ECO:0000256" key="1">
    <source>
        <dbReference type="ARBA" id="ARBA00003640"/>
    </source>
</evidence>
<keyword evidence="8" id="KW-1185">Reference proteome</keyword>
<evidence type="ECO:0000256" key="3">
    <source>
        <dbReference type="ARBA" id="ARBA00016118"/>
    </source>
</evidence>
<sequence>MMDLNRIKLNTEQLPVDIFSTVAQEAAEHIQPQPNERGRTADTNKSTQLRKFYDELAMWHDKVFQAADRAGEYQKAAPFIQMLKAKAAYAQGRGHVDKHFVEMFNRIIGEINSADSLKNAKLFFEAVLGFRKAHEAK</sequence>
<dbReference type="AlphaFoldDB" id="A0A1X3DFV8"/>
<accession>A0A1X3DFV8</accession>
<evidence type="ECO:0000256" key="2">
    <source>
        <dbReference type="ARBA" id="ARBA00006896"/>
    </source>
</evidence>
<name>A0A1X3DFV8_9NEIS</name>
<dbReference type="STRING" id="194197.BWD09_00680"/>
<protein>
    <recommendedName>
        <fullName evidence="3">CRISPR system Cms protein Csm2</fullName>
    </recommendedName>
    <alternativeName>
        <fullName evidence="6">CRISPR type III A-associated protein Csm2</fullName>
    </alternativeName>
</protein>
<dbReference type="Proteomes" id="UP000193118">
    <property type="component" value="Unassembled WGS sequence"/>
</dbReference>
<proteinExistence type="inferred from homology"/>